<dbReference type="Proteomes" id="UP000299102">
    <property type="component" value="Unassembled WGS sequence"/>
</dbReference>
<reference evidence="2 3" key="1">
    <citation type="journal article" date="2019" name="Commun. Biol.">
        <title>The bagworm genome reveals a unique fibroin gene that provides high tensile strength.</title>
        <authorList>
            <person name="Kono N."/>
            <person name="Nakamura H."/>
            <person name="Ohtoshi R."/>
            <person name="Tomita M."/>
            <person name="Numata K."/>
            <person name="Arakawa K."/>
        </authorList>
    </citation>
    <scope>NUCLEOTIDE SEQUENCE [LARGE SCALE GENOMIC DNA]</scope>
</reference>
<dbReference type="EMBL" id="BGZK01000205">
    <property type="protein sequence ID" value="GBP28335.1"/>
    <property type="molecule type" value="Genomic_DNA"/>
</dbReference>
<evidence type="ECO:0000313" key="3">
    <source>
        <dbReference type="Proteomes" id="UP000299102"/>
    </source>
</evidence>
<accession>A0A4C1UPI2</accession>
<name>A0A4C1UPI2_EUMVA</name>
<proteinExistence type="predicted"/>
<dbReference type="AlphaFoldDB" id="A0A4C1UPI2"/>
<evidence type="ECO:0000256" key="1">
    <source>
        <dbReference type="SAM" id="MobiDB-lite"/>
    </source>
</evidence>
<evidence type="ECO:0000313" key="2">
    <source>
        <dbReference type="EMBL" id="GBP28335.1"/>
    </source>
</evidence>
<keyword evidence="3" id="KW-1185">Reference proteome</keyword>
<organism evidence="2 3">
    <name type="scientific">Eumeta variegata</name>
    <name type="common">Bagworm moth</name>
    <name type="synonym">Eumeta japonica</name>
    <dbReference type="NCBI Taxonomy" id="151549"/>
    <lineage>
        <taxon>Eukaryota</taxon>
        <taxon>Metazoa</taxon>
        <taxon>Ecdysozoa</taxon>
        <taxon>Arthropoda</taxon>
        <taxon>Hexapoda</taxon>
        <taxon>Insecta</taxon>
        <taxon>Pterygota</taxon>
        <taxon>Neoptera</taxon>
        <taxon>Endopterygota</taxon>
        <taxon>Lepidoptera</taxon>
        <taxon>Glossata</taxon>
        <taxon>Ditrysia</taxon>
        <taxon>Tineoidea</taxon>
        <taxon>Psychidae</taxon>
        <taxon>Oiketicinae</taxon>
        <taxon>Eumeta</taxon>
    </lineage>
</organism>
<sequence length="116" mass="13129">MVCDSYSCHYGGVDEAPASRTSPQAGTQRRRGARPGAAHLRVKGLSVISPVITLIYFAEQITLYFTRNAAEMFSVNTIPFERQQKYVICENFNYLTITVHEIRPGDRRTDRRTAES</sequence>
<comment type="caution">
    <text evidence="2">The sequence shown here is derived from an EMBL/GenBank/DDBJ whole genome shotgun (WGS) entry which is preliminary data.</text>
</comment>
<dbReference type="OrthoDB" id="7491228at2759"/>
<gene>
    <name evidence="2" type="ORF">EVAR_11797_1</name>
</gene>
<feature type="region of interest" description="Disordered" evidence="1">
    <location>
        <begin position="14"/>
        <end position="35"/>
    </location>
</feature>
<protein>
    <submittedName>
        <fullName evidence="2">Uncharacterized protein</fullName>
    </submittedName>
</protein>